<dbReference type="AlphaFoldDB" id="A0A1I4PEZ1"/>
<organism evidence="2 3">
    <name type="scientific">Ectothiorhodospira mobilis</name>
    <dbReference type="NCBI Taxonomy" id="195064"/>
    <lineage>
        <taxon>Bacteria</taxon>
        <taxon>Pseudomonadati</taxon>
        <taxon>Pseudomonadota</taxon>
        <taxon>Gammaproteobacteria</taxon>
        <taxon>Chromatiales</taxon>
        <taxon>Ectothiorhodospiraceae</taxon>
        <taxon>Ectothiorhodospira</taxon>
    </lineage>
</organism>
<keyword evidence="1" id="KW-0472">Membrane</keyword>
<dbReference type="STRING" id="195064.SAMN05421721_101235"/>
<keyword evidence="1" id="KW-1133">Transmembrane helix</keyword>
<dbReference type="OrthoDB" id="7064465at2"/>
<proteinExistence type="predicted"/>
<feature type="transmembrane region" description="Helical" evidence="1">
    <location>
        <begin position="6"/>
        <end position="21"/>
    </location>
</feature>
<keyword evidence="1" id="KW-0812">Transmembrane</keyword>
<dbReference type="Proteomes" id="UP000199556">
    <property type="component" value="Unassembled WGS sequence"/>
</dbReference>
<protein>
    <submittedName>
        <fullName evidence="2">Uncharacterized protein</fullName>
    </submittedName>
</protein>
<keyword evidence="3" id="KW-1185">Reference proteome</keyword>
<accession>A0A1I4PEZ1</accession>
<dbReference type="EMBL" id="FOUO01000001">
    <property type="protein sequence ID" value="SFM26342.1"/>
    <property type="molecule type" value="Genomic_DNA"/>
</dbReference>
<dbReference type="RefSeq" id="WP_090483360.1">
    <property type="nucleotide sequence ID" value="NZ_FOUO01000001.1"/>
</dbReference>
<reference evidence="2 3" key="1">
    <citation type="submission" date="2016-10" db="EMBL/GenBank/DDBJ databases">
        <authorList>
            <person name="de Groot N.N."/>
        </authorList>
    </citation>
    <scope>NUCLEOTIDE SEQUENCE [LARGE SCALE GENOMIC DNA]</scope>
    <source>
        <strain evidence="2 3">DSM 4180</strain>
    </source>
</reference>
<evidence type="ECO:0000313" key="2">
    <source>
        <dbReference type="EMBL" id="SFM26342.1"/>
    </source>
</evidence>
<sequence length="64" mass="6874">MTTYAITVAILFVLFTGWYLVQEAARRFARRHPELGPAKEEGGGCAGGCCSCNLAGGCDSRPRH</sequence>
<evidence type="ECO:0000256" key="1">
    <source>
        <dbReference type="SAM" id="Phobius"/>
    </source>
</evidence>
<gene>
    <name evidence="2" type="ORF">SAMN05421721_101235</name>
</gene>
<name>A0A1I4PEZ1_ECTMO</name>
<evidence type="ECO:0000313" key="3">
    <source>
        <dbReference type="Proteomes" id="UP000199556"/>
    </source>
</evidence>